<evidence type="ECO:0000259" key="3">
    <source>
        <dbReference type="Pfam" id="PF02538"/>
    </source>
</evidence>
<gene>
    <name evidence="6" type="ORF">CRM22_005298</name>
</gene>
<organism evidence="6 7">
    <name type="scientific">Opisthorchis felineus</name>
    <dbReference type="NCBI Taxonomy" id="147828"/>
    <lineage>
        <taxon>Eukaryota</taxon>
        <taxon>Metazoa</taxon>
        <taxon>Spiralia</taxon>
        <taxon>Lophotrochozoa</taxon>
        <taxon>Platyhelminthes</taxon>
        <taxon>Trematoda</taxon>
        <taxon>Digenea</taxon>
        <taxon>Opisthorchiida</taxon>
        <taxon>Opisthorchiata</taxon>
        <taxon>Opisthorchiidae</taxon>
        <taxon>Opisthorchis</taxon>
    </lineage>
</organism>
<feature type="domain" description="Hydantoinase B/oxoprolinase" evidence="3">
    <location>
        <begin position="737"/>
        <end position="1276"/>
    </location>
</feature>
<dbReference type="EMBL" id="SJOL01006451">
    <property type="protein sequence ID" value="TGZ66496.1"/>
    <property type="molecule type" value="Genomic_DNA"/>
</dbReference>
<evidence type="ECO:0000313" key="6">
    <source>
        <dbReference type="EMBL" id="TGZ66496.1"/>
    </source>
</evidence>
<evidence type="ECO:0000256" key="1">
    <source>
        <dbReference type="ARBA" id="ARBA00010403"/>
    </source>
</evidence>
<dbReference type="OrthoDB" id="3643at2759"/>
<dbReference type="InterPro" id="IPR008040">
    <property type="entry name" value="Hydant_A_N"/>
</dbReference>
<dbReference type="GO" id="GO:0005829">
    <property type="term" value="C:cytosol"/>
    <property type="evidence" value="ECO:0007669"/>
    <property type="project" value="TreeGrafter"/>
</dbReference>
<dbReference type="InterPro" id="IPR045079">
    <property type="entry name" value="Oxoprolinase-like"/>
</dbReference>
<dbReference type="PANTHER" id="PTHR11365:SF2">
    <property type="entry name" value="5-OXOPROLINASE"/>
    <property type="match status" value="1"/>
</dbReference>
<dbReference type="Pfam" id="PF05378">
    <property type="entry name" value="Hydant_A_N"/>
    <property type="match status" value="1"/>
</dbReference>
<feature type="domain" description="Hydantoinase/oxoprolinase N-terminal" evidence="4">
    <location>
        <begin position="4"/>
        <end position="209"/>
    </location>
</feature>
<accession>A0A4S2LT49</accession>
<feature type="domain" description="Hydantoinase A/oxoprolinase" evidence="2">
    <location>
        <begin position="229"/>
        <end position="527"/>
    </location>
</feature>
<comment type="caution">
    <text evidence="6">The sequence shown here is derived from an EMBL/GenBank/DDBJ whole genome shotgun (WGS) entry which is preliminary data.</text>
</comment>
<dbReference type="Pfam" id="PF01968">
    <property type="entry name" value="Hydantoinase_A"/>
    <property type="match status" value="1"/>
</dbReference>
<name>A0A4S2LT49_OPIFE</name>
<proteinExistence type="inferred from homology"/>
<evidence type="ECO:0000259" key="4">
    <source>
        <dbReference type="Pfam" id="PF05378"/>
    </source>
</evidence>
<reference evidence="6 7" key="1">
    <citation type="journal article" date="2019" name="BMC Genomics">
        <title>New insights from Opisthorchis felineus genome: update on genomics of the epidemiologically important liver flukes.</title>
        <authorList>
            <person name="Ershov N.I."/>
            <person name="Mordvinov V.A."/>
            <person name="Prokhortchouk E.B."/>
            <person name="Pakharukova M.Y."/>
            <person name="Gunbin K.V."/>
            <person name="Ustyantsev K."/>
            <person name="Genaev M.A."/>
            <person name="Blinov A.G."/>
            <person name="Mazur A."/>
            <person name="Boulygina E."/>
            <person name="Tsygankova S."/>
            <person name="Khrameeva E."/>
            <person name="Chekanov N."/>
            <person name="Fan G."/>
            <person name="Xiao A."/>
            <person name="Zhang H."/>
            <person name="Xu X."/>
            <person name="Yang H."/>
            <person name="Solovyev V."/>
            <person name="Lee S.M."/>
            <person name="Liu X."/>
            <person name="Afonnikov D.A."/>
            <person name="Skryabin K.G."/>
        </authorList>
    </citation>
    <scope>NUCLEOTIDE SEQUENCE [LARGE SCALE GENOMIC DNA]</scope>
    <source>
        <strain evidence="6">AK-0245</strain>
        <tissue evidence="6">Whole organism</tissue>
    </source>
</reference>
<dbReference type="Pfam" id="PF19278">
    <property type="entry name" value="Hydant_A_C"/>
    <property type="match status" value="1"/>
</dbReference>
<evidence type="ECO:0008006" key="8">
    <source>
        <dbReference type="Google" id="ProtNLM"/>
    </source>
</evidence>
<evidence type="ECO:0000259" key="2">
    <source>
        <dbReference type="Pfam" id="PF01968"/>
    </source>
</evidence>
<keyword evidence="7" id="KW-1185">Reference proteome</keyword>
<dbReference type="GO" id="GO:0006749">
    <property type="term" value="P:glutathione metabolic process"/>
    <property type="evidence" value="ECO:0007669"/>
    <property type="project" value="TreeGrafter"/>
</dbReference>
<dbReference type="InterPro" id="IPR002821">
    <property type="entry name" value="Hydantoinase_A"/>
</dbReference>
<evidence type="ECO:0000259" key="5">
    <source>
        <dbReference type="Pfam" id="PF19278"/>
    </source>
</evidence>
<dbReference type="STRING" id="147828.A0A4S2LT49"/>
<comment type="similarity">
    <text evidence="1">Belongs to the oxoprolinase family.</text>
</comment>
<protein>
    <recommendedName>
        <fullName evidence="8">5-oxoprolinase</fullName>
    </recommendedName>
</protein>
<dbReference type="PANTHER" id="PTHR11365">
    <property type="entry name" value="5-OXOPROLINASE RELATED"/>
    <property type="match status" value="1"/>
</dbReference>
<dbReference type="Proteomes" id="UP000308267">
    <property type="component" value="Unassembled WGS sequence"/>
</dbReference>
<evidence type="ECO:0000313" key="7">
    <source>
        <dbReference type="Proteomes" id="UP000308267"/>
    </source>
</evidence>
<dbReference type="InterPro" id="IPR049517">
    <property type="entry name" value="ACX-like_C"/>
</dbReference>
<feature type="domain" description="Acetophenone carboxylase-like C-terminal" evidence="5">
    <location>
        <begin position="544"/>
        <end position="711"/>
    </location>
</feature>
<dbReference type="Pfam" id="PF02538">
    <property type="entry name" value="Hydantoinase_B"/>
    <property type="match status" value="1"/>
</dbReference>
<dbReference type="InterPro" id="IPR003692">
    <property type="entry name" value="Hydantoinase_B"/>
</dbReference>
<dbReference type="GO" id="GO:0017168">
    <property type="term" value="F:5-oxoprolinase (ATP-hydrolyzing) activity"/>
    <property type="evidence" value="ECO:0007669"/>
    <property type="project" value="TreeGrafter"/>
</dbReference>
<sequence>MPYKFAIDRGGTFTDVYAECPDGRVRVMKLLSEDPGHYLDASLEAIRRIMVQDGVFELPPNAPMDCSQVDSVRIGTTVATNALLERKGEACALAITKGFRDLLQIGNQSRPNIFDLRIEMPDVLYRNIVEIEERVVLKRASCQLELNVPEDLTVTGETVLVQSPLNVNKTREDLQKLFESGVKSLAIVLMHSYLYPKHELMVAEIARDIGFSNVSVSHNVMPMIKIVPRAFTATADAYLTPCIRNYVESFSKGFHGAFGNTQVLFMQSDGGLSPANDFLGSRAILSGPAGGVIAYAKTSFDGKQPVVGFDMGGTSTDVSRFGGELEHVFETTTAGVSIQAPQLDVNTVAAGGGSCLSYSGGLYRVGPESAGAYPGPVAYGNVGGKLTITDANLVLGRLLPAHFPAIFGPEHNAPLDLTAARLAFVQLSNEINAYSAARDSSVPKVSVEDVALGFIRVANETMCRPIRSLTQGKGYDTSKHLLACFGGAGGQHACSLARLLGMKKVHIHKYAGILSAYGLALADVVREEQLPCQLLYKPENLPAIGKLITKLVNKATDRLVSEGFDRSRIVTEIFLHMRYEGTDGALMCQANQVNNHSEKAVPAYGDFEASFVERYKREFGFTLSNRTIVVDDARVRGRAVSTAASVPNIEEAPCGSHPEPIEFSNTYFDQGLMRTSVYLLDNLLAGHEIHGPAIIVASHSTILVEPNCSAFITRTGDMEIRIGITDSQQPHLNTEMDAIQLSIFSHRFMSIAEQMGRVLQRTAISTNIKERLDFSCALFDSDGGLVANAPHIPVHLGAMQHAVQYQIKATNNQFSPGDVLLSNHPCAGGSHLPDLTVVTPVFVPGSSAPSFFFANRGHHADIGGSTPGSMPPHSTSIHEEGAVFTTFYLVKDGCFQEEAVTAALMAPAAYPGSSGTRNLSDNLSDLKAQVAANQKGVLLLMDLVEEYGLEVVQAYMKHIQDNAEYAVRHMLRGACLQATNYDQTGSYPTDPIDSHLTSSPITLSAVDHMDDGTPISLKVSVNPVSGSAHFDFTGTGPEVFGNTNAPRAVLLSCLFYALRCLVGGEICLNHGCLKPIKLTVPDGTILSASPTAAVVGGNVLTSQRIVDVIFAAFRCCAASQGCMNNITFGTDKLGYYETVAGGAGAGPGWHGRSGIHTHMTNTRITDPEILEQRYPVILEHFGIRVNSGGLGRWNGGNGLTRRMKFRSAVTLSVLSERRSLAPYGLFGGEPGVRGLNLLHRVGYPHPVNIGGKATVSVNPGDIFILHTPGGGGFGSPDTMVT</sequence>